<protein>
    <submittedName>
        <fullName evidence="3">Uncharacterized protein</fullName>
    </submittedName>
</protein>
<sequence>MAFAILAAVPGCGSRVDGSAHPAEIDVRTLDVGNYTTDPLETRFHYSPSLHDGLLLAEMRLDGQLVTGPEIDPRLKYGTGAKSFDTPADAAQILTATSEPVLAAAGMLFGVGTANADQPRPDYGEVPPGSTRTRTIVMQFPDAAAATRAAADLERADFQVAADANKPVSLPKYPDAHTHWRPEVPAMGSFLARGAYVVYATVAVKDPDAAQLTELVQKVYDAQTPLLDALPPLDREGILRQPWDPAGLLRQSLNPNGFGMPDFTSEFASGPRGFLHRIGDQDHWRRVLSDSKVDAFALSGSAYEGATMMFRAADPQTAHTLWSTILEPAFPGAVDAPPKVPGARCGEGQSDTLTDKHRYRCAITYRRFVATVDSDQLADAYQRAAAQYALLANSTW</sequence>
<evidence type="ECO:0000259" key="2">
    <source>
        <dbReference type="Pfam" id="PF24092"/>
    </source>
</evidence>
<dbReference type="Pfam" id="PF24092">
    <property type="entry name" value="DUF7373_C"/>
    <property type="match status" value="1"/>
</dbReference>
<gene>
    <name evidence="3" type="ORF">D7D52_25625</name>
</gene>
<dbReference type="RefSeq" id="WP_120740330.1">
    <property type="nucleotide sequence ID" value="NZ_CP032568.1"/>
</dbReference>
<dbReference type="Pfam" id="PF24088">
    <property type="entry name" value="DUF7373"/>
    <property type="match status" value="1"/>
</dbReference>
<dbReference type="Proteomes" id="UP000267164">
    <property type="component" value="Chromosome"/>
</dbReference>
<dbReference type="OrthoDB" id="4535232at2"/>
<dbReference type="EMBL" id="CP032568">
    <property type="protein sequence ID" value="AYF76635.1"/>
    <property type="molecule type" value="Genomic_DNA"/>
</dbReference>
<evidence type="ECO:0000259" key="1">
    <source>
        <dbReference type="Pfam" id="PF24088"/>
    </source>
</evidence>
<dbReference type="InterPro" id="IPR056463">
    <property type="entry name" value="DUF7373_C"/>
</dbReference>
<keyword evidence="4" id="KW-1185">Reference proteome</keyword>
<accession>A0A386ZJ86</accession>
<feature type="domain" description="DUF7373" evidence="1">
    <location>
        <begin position="47"/>
        <end position="243"/>
    </location>
</feature>
<evidence type="ECO:0000313" key="3">
    <source>
        <dbReference type="EMBL" id="AYF76635.1"/>
    </source>
</evidence>
<proteinExistence type="predicted"/>
<dbReference type="KEGG" id="nyu:D7D52_25625"/>
<evidence type="ECO:0000313" key="4">
    <source>
        <dbReference type="Proteomes" id="UP000267164"/>
    </source>
</evidence>
<name>A0A386ZJ86_9NOCA</name>
<dbReference type="AlphaFoldDB" id="A0A386ZJ86"/>
<reference evidence="3 4" key="1">
    <citation type="submission" date="2018-09" db="EMBL/GenBank/DDBJ databases">
        <title>Nocardia yunnanensis sp. nov., an actinomycete isolated from a soil sample.</title>
        <authorList>
            <person name="Zhang J."/>
        </authorList>
    </citation>
    <scope>NUCLEOTIDE SEQUENCE [LARGE SCALE GENOMIC DNA]</scope>
    <source>
        <strain evidence="3 4">CFHS0054</strain>
    </source>
</reference>
<dbReference type="InterPro" id="IPR055797">
    <property type="entry name" value="DUF7373"/>
</dbReference>
<feature type="domain" description="DUF7373" evidence="2">
    <location>
        <begin position="262"/>
        <end position="394"/>
    </location>
</feature>
<organism evidence="3 4">
    <name type="scientific">Nocardia yunnanensis</name>
    <dbReference type="NCBI Taxonomy" id="2382165"/>
    <lineage>
        <taxon>Bacteria</taxon>
        <taxon>Bacillati</taxon>
        <taxon>Actinomycetota</taxon>
        <taxon>Actinomycetes</taxon>
        <taxon>Mycobacteriales</taxon>
        <taxon>Nocardiaceae</taxon>
        <taxon>Nocardia</taxon>
    </lineage>
</organism>